<evidence type="ECO:0000313" key="1">
    <source>
        <dbReference type="EMBL" id="QHU33919.1"/>
    </source>
</evidence>
<name>A0A6C0LT34_9ZZZZ</name>
<protein>
    <submittedName>
        <fullName evidence="1">Uncharacterized protein</fullName>
    </submittedName>
</protein>
<dbReference type="EMBL" id="MN740565">
    <property type="protein sequence ID" value="QHU33919.1"/>
    <property type="molecule type" value="Genomic_DNA"/>
</dbReference>
<organism evidence="1">
    <name type="scientific">viral metagenome</name>
    <dbReference type="NCBI Taxonomy" id="1070528"/>
    <lineage>
        <taxon>unclassified sequences</taxon>
        <taxon>metagenomes</taxon>
        <taxon>organismal metagenomes</taxon>
    </lineage>
</organism>
<accession>A0A6C0LT34</accession>
<dbReference type="AlphaFoldDB" id="A0A6C0LT34"/>
<sequence length="390" mass="45615">MDISGILTSFFIHVILFINNIYNETIYNVNMPLSVEKLETFLSKHGMVPNSFFTLTDGTISYIEILSIEYSDMFMLHIPDKYKMKINKDVNVFPLTKRIIYDNGNIFDQYVDKDEMLNVESRYEEIMTSVDINTVTNVEKYVEEKYNRPINLFNDDRTTGNNIIRQLRRIGLCMQGTKYSIGINTHDMMFNMYSGTNVVNYNIEGADKHNDRKLFVIVDLEVLFDRINTINKDISEIRHKILEILIRNCSTHLDTIINEITKSSGLQQQKNTMISTNREFAAKLAEYTKTLDSITRSEQSLIEKKIEAETKLRTNSSYKSSKIDSDIKRIYNEYESRLVDITDRKRYITRAIIDTQIKQWDRVLKMDDLVFESVVMIQTIFKNILSVSSI</sequence>
<reference evidence="1" key="1">
    <citation type="journal article" date="2020" name="Nature">
        <title>Giant virus diversity and host interactions through global metagenomics.</title>
        <authorList>
            <person name="Schulz F."/>
            <person name="Roux S."/>
            <person name="Paez-Espino D."/>
            <person name="Jungbluth S."/>
            <person name="Walsh D.A."/>
            <person name="Denef V.J."/>
            <person name="McMahon K.D."/>
            <person name="Konstantinidis K.T."/>
            <person name="Eloe-Fadrosh E.A."/>
            <person name="Kyrpides N.C."/>
            <person name="Woyke T."/>
        </authorList>
    </citation>
    <scope>NUCLEOTIDE SEQUENCE</scope>
    <source>
        <strain evidence="1">GVMAG-S-1016704-142</strain>
    </source>
</reference>
<proteinExistence type="predicted"/>